<feature type="domain" description="FAD-binding" evidence="4">
    <location>
        <begin position="3"/>
        <end position="355"/>
    </location>
</feature>
<comment type="cofactor">
    <cofactor evidence="1">
        <name>FAD</name>
        <dbReference type="ChEBI" id="CHEBI:57692"/>
    </cofactor>
</comment>
<organism evidence="5 6">
    <name type="scientific">Amycolatopsis albispora</name>
    <dbReference type="NCBI Taxonomy" id="1804986"/>
    <lineage>
        <taxon>Bacteria</taxon>
        <taxon>Bacillati</taxon>
        <taxon>Actinomycetota</taxon>
        <taxon>Actinomycetes</taxon>
        <taxon>Pseudonocardiales</taxon>
        <taxon>Pseudonocardiaceae</taxon>
        <taxon>Amycolatopsis</taxon>
    </lineage>
</organism>
<evidence type="ECO:0000313" key="6">
    <source>
        <dbReference type="Proteomes" id="UP000250434"/>
    </source>
</evidence>
<reference evidence="5 6" key="1">
    <citation type="submission" date="2016-04" db="EMBL/GenBank/DDBJ databases">
        <title>Complete genome sequence and analysis of deep-sea sediment isolate, Amycolatopsis sp. WP1.</title>
        <authorList>
            <person name="Wang H."/>
            <person name="Chen S."/>
            <person name="Wu Q."/>
        </authorList>
    </citation>
    <scope>NUCLEOTIDE SEQUENCE [LARGE SCALE GENOMIC DNA]</scope>
    <source>
        <strain evidence="5 6">WP1</strain>
    </source>
</reference>
<dbReference type="PRINTS" id="PR00420">
    <property type="entry name" value="RNGMNOXGNASE"/>
</dbReference>
<keyword evidence="2" id="KW-0285">Flavoprotein</keyword>
<dbReference type="SUPFAM" id="SSF51905">
    <property type="entry name" value="FAD/NAD(P)-binding domain"/>
    <property type="match status" value="1"/>
</dbReference>
<dbReference type="PANTHER" id="PTHR43004:SF19">
    <property type="entry name" value="BINDING MONOOXYGENASE, PUTATIVE (JCVI)-RELATED"/>
    <property type="match status" value="1"/>
</dbReference>
<dbReference type="Pfam" id="PF01494">
    <property type="entry name" value="FAD_binding_3"/>
    <property type="match status" value="1"/>
</dbReference>
<dbReference type="OrthoDB" id="4141215at2"/>
<dbReference type="Gene3D" id="3.40.30.120">
    <property type="match status" value="1"/>
</dbReference>
<accession>A0A344L0W3</accession>
<dbReference type="GO" id="GO:0071949">
    <property type="term" value="F:FAD binding"/>
    <property type="evidence" value="ECO:0007669"/>
    <property type="project" value="InterPro"/>
</dbReference>
<keyword evidence="6" id="KW-1185">Reference proteome</keyword>
<evidence type="ECO:0000259" key="4">
    <source>
        <dbReference type="Pfam" id="PF01494"/>
    </source>
</evidence>
<dbReference type="PANTHER" id="PTHR43004">
    <property type="entry name" value="TRK SYSTEM POTASSIUM UPTAKE PROTEIN"/>
    <property type="match status" value="1"/>
</dbReference>
<proteinExistence type="predicted"/>
<dbReference type="EMBL" id="CP015163">
    <property type="protein sequence ID" value="AXB41687.1"/>
    <property type="molecule type" value="Genomic_DNA"/>
</dbReference>
<dbReference type="AlphaFoldDB" id="A0A344L0W3"/>
<dbReference type="Gene3D" id="3.50.50.60">
    <property type="entry name" value="FAD/NAD(P)-binding domain"/>
    <property type="match status" value="2"/>
</dbReference>
<dbReference type="InterPro" id="IPR002938">
    <property type="entry name" value="FAD-bd"/>
</dbReference>
<keyword evidence="3" id="KW-0274">FAD</keyword>
<dbReference type="Proteomes" id="UP000250434">
    <property type="component" value="Chromosome"/>
</dbReference>
<evidence type="ECO:0000313" key="5">
    <source>
        <dbReference type="EMBL" id="AXB41687.1"/>
    </source>
</evidence>
<dbReference type="InterPro" id="IPR036188">
    <property type="entry name" value="FAD/NAD-bd_sf"/>
</dbReference>
<dbReference type="InterPro" id="IPR050641">
    <property type="entry name" value="RIFMO-like"/>
</dbReference>
<evidence type="ECO:0000256" key="2">
    <source>
        <dbReference type="ARBA" id="ARBA00022630"/>
    </source>
</evidence>
<gene>
    <name evidence="5" type="ORF">A4R43_03445</name>
</gene>
<evidence type="ECO:0000256" key="1">
    <source>
        <dbReference type="ARBA" id="ARBA00001974"/>
    </source>
</evidence>
<name>A0A344L0W3_9PSEU</name>
<dbReference type="GO" id="GO:0016709">
    <property type="term" value="F:oxidoreductase activity, acting on paired donors, with incorporation or reduction of molecular oxygen, NAD(P)H as one donor, and incorporation of one atom of oxygen"/>
    <property type="evidence" value="ECO:0007669"/>
    <property type="project" value="UniProtKB-ARBA"/>
</dbReference>
<sequence length="521" mass="55544">MIADVVVVGGGPNGLMLACELSLAGVRPVVLERLPKASEEPKANGLLGQVVRLADHRGLYPKLSGSPDPPEPNSAYFMFGALGLDLSLLDESPVYALPAPQHHIVRVLEERAIELGVEIRRGHEVTGISQDEDAVTVEVGDYRLRTRYLVGADGAHSITRKLSGIGFPGVTYDRMTLRSAHATLPADWLDPTTGALNVPGHGPILPFLPHRTEHGGFSYAPLPGHPPLISTTEWDQPESDAAMSLGELCASIRRVLGTDVPLAPPESDQPVVLRRLTGGNTRLAERFSDGRVFLIGDAAHVFSATGGGPGLNLGLQDAANLAWKLAAELRGTAPPGLLATYETERRAAAERMVLNARAQAALIAPGDDVTGLRELFTELLRDKHTVRRLAELTTGADVRYDVGDSSPLSGRFAPELTLDTPAGTVRLAELTRTARPLLIDLTEGAALSAEVAEWLDHFDVVTAKPQPGAPTALLLRPDCYVAWASDSPRPDTGALRAALRRWLLPANADEQRRSAAGTMAG</sequence>
<dbReference type="RefSeq" id="WP_113690957.1">
    <property type="nucleotide sequence ID" value="NZ_CP015163.1"/>
</dbReference>
<dbReference type="Pfam" id="PF21274">
    <property type="entry name" value="Rng_hyd_C"/>
    <property type="match status" value="1"/>
</dbReference>
<dbReference type="Gene3D" id="3.30.70.2450">
    <property type="match status" value="1"/>
</dbReference>
<dbReference type="KEGG" id="aab:A4R43_03445"/>
<evidence type="ECO:0000256" key="3">
    <source>
        <dbReference type="ARBA" id="ARBA00022827"/>
    </source>
</evidence>
<protein>
    <submittedName>
        <fullName evidence="5">FAD-dependent oxidoreductase</fullName>
    </submittedName>
</protein>